<accession>A0ACB8REA1</accession>
<reference evidence="1" key="1">
    <citation type="submission" date="2021-02" db="EMBL/GenBank/DDBJ databases">
        <authorList>
            <consortium name="DOE Joint Genome Institute"/>
            <person name="Ahrendt S."/>
            <person name="Looney B.P."/>
            <person name="Miyauchi S."/>
            <person name="Morin E."/>
            <person name="Drula E."/>
            <person name="Courty P.E."/>
            <person name="Chicoki N."/>
            <person name="Fauchery L."/>
            <person name="Kohler A."/>
            <person name="Kuo A."/>
            <person name="Labutti K."/>
            <person name="Pangilinan J."/>
            <person name="Lipzen A."/>
            <person name="Riley R."/>
            <person name="Andreopoulos W."/>
            <person name="He G."/>
            <person name="Johnson J."/>
            <person name="Barry K.W."/>
            <person name="Grigoriev I.V."/>
            <person name="Nagy L."/>
            <person name="Hibbett D."/>
            <person name="Henrissat B."/>
            <person name="Matheny P.B."/>
            <person name="Labbe J."/>
            <person name="Martin F."/>
        </authorList>
    </citation>
    <scope>NUCLEOTIDE SEQUENCE</scope>
    <source>
        <strain evidence="1">FP105234-sp</strain>
    </source>
</reference>
<keyword evidence="2" id="KW-1185">Reference proteome</keyword>
<dbReference type="Proteomes" id="UP000814033">
    <property type="component" value="Unassembled WGS sequence"/>
</dbReference>
<evidence type="ECO:0000313" key="1">
    <source>
        <dbReference type="EMBL" id="KAI0041910.1"/>
    </source>
</evidence>
<comment type="caution">
    <text evidence="1">The sequence shown here is derived from an EMBL/GenBank/DDBJ whole genome shotgun (WGS) entry which is preliminary data.</text>
</comment>
<sequence length="86" mass="9191">MGWWPVRRAAGPGHGRHKFRLSEGGRCKEHGDSQVRSGGHDPRPNRVSGTPSARQPGHRCDGAGWTAQGYRDEDAGEGGDSMVAGQ</sequence>
<organism evidence="1 2">
    <name type="scientific">Auriscalpium vulgare</name>
    <dbReference type="NCBI Taxonomy" id="40419"/>
    <lineage>
        <taxon>Eukaryota</taxon>
        <taxon>Fungi</taxon>
        <taxon>Dikarya</taxon>
        <taxon>Basidiomycota</taxon>
        <taxon>Agaricomycotina</taxon>
        <taxon>Agaricomycetes</taxon>
        <taxon>Russulales</taxon>
        <taxon>Auriscalpiaceae</taxon>
        <taxon>Auriscalpium</taxon>
    </lineage>
</organism>
<reference evidence="1" key="2">
    <citation type="journal article" date="2022" name="New Phytol.">
        <title>Evolutionary transition to the ectomycorrhizal habit in the genomes of a hyperdiverse lineage of mushroom-forming fungi.</title>
        <authorList>
            <person name="Looney B."/>
            <person name="Miyauchi S."/>
            <person name="Morin E."/>
            <person name="Drula E."/>
            <person name="Courty P.E."/>
            <person name="Kohler A."/>
            <person name="Kuo A."/>
            <person name="LaButti K."/>
            <person name="Pangilinan J."/>
            <person name="Lipzen A."/>
            <person name="Riley R."/>
            <person name="Andreopoulos W."/>
            <person name="He G."/>
            <person name="Johnson J."/>
            <person name="Nolan M."/>
            <person name="Tritt A."/>
            <person name="Barry K.W."/>
            <person name="Grigoriev I.V."/>
            <person name="Nagy L.G."/>
            <person name="Hibbett D."/>
            <person name="Henrissat B."/>
            <person name="Matheny P.B."/>
            <person name="Labbe J."/>
            <person name="Martin F.M."/>
        </authorList>
    </citation>
    <scope>NUCLEOTIDE SEQUENCE</scope>
    <source>
        <strain evidence="1">FP105234-sp</strain>
    </source>
</reference>
<proteinExistence type="predicted"/>
<protein>
    <submittedName>
        <fullName evidence="1">Uncharacterized protein</fullName>
    </submittedName>
</protein>
<evidence type="ECO:0000313" key="2">
    <source>
        <dbReference type="Proteomes" id="UP000814033"/>
    </source>
</evidence>
<dbReference type="EMBL" id="MU276094">
    <property type="protein sequence ID" value="KAI0041910.1"/>
    <property type="molecule type" value="Genomic_DNA"/>
</dbReference>
<gene>
    <name evidence="1" type="ORF">FA95DRAFT_634553</name>
</gene>
<name>A0ACB8REA1_9AGAM</name>